<evidence type="ECO:0000313" key="4">
    <source>
        <dbReference type="Proteomes" id="UP000789831"/>
    </source>
</evidence>
<feature type="domain" description="Ubiquinol-cytochrome c chaperone" evidence="2">
    <location>
        <begin position="1"/>
        <end position="114"/>
    </location>
</feature>
<dbReference type="Pfam" id="PF03981">
    <property type="entry name" value="Ubiq_cyt_C_chap"/>
    <property type="match status" value="1"/>
</dbReference>
<gene>
    <name evidence="3" type="ORF">AGERDE_LOCUS4473</name>
</gene>
<evidence type="ECO:0000259" key="2">
    <source>
        <dbReference type="Pfam" id="PF03981"/>
    </source>
</evidence>
<dbReference type="InterPro" id="IPR007129">
    <property type="entry name" value="Ubiqinol_cyt_c_chaperone_CPB3"/>
</dbReference>
<dbReference type="EMBL" id="CAJVPL010000518">
    <property type="protein sequence ID" value="CAG8505571.1"/>
    <property type="molecule type" value="Genomic_DNA"/>
</dbReference>
<comment type="caution">
    <text evidence="3">The sequence shown here is derived from an EMBL/GenBank/DDBJ whole genome shotgun (WGS) entry which is preliminary data.</text>
</comment>
<evidence type="ECO:0000256" key="1">
    <source>
        <dbReference type="ARBA" id="ARBA00006407"/>
    </source>
</evidence>
<organism evidence="3 4">
    <name type="scientific">Ambispora gerdemannii</name>
    <dbReference type="NCBI Taxonomy" id="144530"/>
    <lineage>
        <taxon>Eukaryota</taxon>
        <taxon>Fungi</taxon>
        <taxon>Fungi incertae sedis</taxon>
        <taxon>Mucoromycota</taxon>
        <taxon>Glomeromycotina</taxon>
        <taxon>Glomeromycetes</taxon>
        <taxon>Archaeosporales</taxon>
        <taxon>Ambisporaceae</taxon>
        <taxon>Ambispora</taxon>
    </lineage>
</organism>
<evidence type="ECO:0000313" key="3">
    <source>
        <dbReference type="EMBL" id="CAG8505571.1"/>
    </source>
</evidence>
<reference evidence="3" key="1">
    <citation type="submission" date="2021-06" db="EMBL/GenBank/DDBJ databases">
        <authorList>
            <person name="Kallberg Y."/>
            <person name="Tangrot J."/>
            <person name="Rosling A."/>
        </authorList>
    </citation>
    <scope>NUCLEOTIDE SEQUENCE</scope>
    <source>
        <strain evidence="3">MT106</strain>
    </source>
</reference>
<name>A0A9N8ZS93_9GLOM</name>
<proteinExistence type="inferred from homology"/>
<dbReference type="PANTHER" id="PTHR12184:SF1">
    <property type="entry name" value="UBIQUINOL-CYTOCHROME-C REDUCTASE COMPLEX ASSEMBLY FACTOR 1"/>
    <property type="match status" value="1"/>
</dbReference>
<dbReference type="GO" id="GO:0034551">
    <property type="term" value="P:mitochondrial respiratory chain complex III assembly"/>
    <property type="evidence" value="ECO:0007669"/>
    <property type="project" value="TreeGrafter"/>
</dbReference>
<dbReference type="PANTHER" id="PTHR12184">
    <property type="entry name" value="UBIQUINOL-CYTOCHROME C REDUCTASE COMPLEX ASSEMBLY FACTOR 1 FAMILY MEMBER"/>
    <property type="match status" value="1"/>
</dbReference>
<accession>A0A9N8ZS93</accession>
<keyword evidence="4" id="KW-1185">Reference proteome</keyword>
<sequence>MVRFRPEKDGKIFSQHLVDEFFDDTEKRIRRDYNIKSGRFVTRYMKIFRDQFKGGILAYDEAIFNSDPVLAAALWRNIFNASGSAQNTAFLVEYVRYSLQMLDKLNWTELNSKNLQFLRPDKIHP</sequence>
<dbReference type="GO" id="GO:0005739">
    <property type="term" value="C:mitochondrion"/>
    <property type="evidence" value="ECO:0007669"/>
    <property type="project" value="TreeGrafter"/>
</dbReference>
<dbReference type="InterPro" id="IPR021150">
    <property type="entry name" value="Ubiq_cyt_c_chap"/>
</dbReference>
<comment type="similarity">
    <text evidence="1">Belongs to the CBP3 family.</text>
</comment>
<dbReference type="Proteomes" id="UP000789831">
    <property type="component" value="Unassembled WGS sequence"/>
</dbReference>
<protein>
    <submittedName>
        <fullName evidence="3">3880_t:CDS:1</fullName>
    </submittedName>
</protein>
<dbReference type="AlphaFoldDB" id="A0A9N8ZS93"/>
<dbReference type="OrthoDB" id="10253878at2759"/>